<dbReference type="CDD" id="cd09632">
    <property type="entry name" value="PliI_like"/>
    <property type="match status" value="1"/>
</dbReference>
<dbReference type="AlphaFoldDB" id="A0A8J3EYG0"/>
<evidence type="ECO:0000313" key="2">
    <source>
        <dbReference type="EMBL" id="GGI15980.1"/>
    </source>
</evidence>
<dbReference type="Pfam" id="PF16743">
    <property type="entry name" value="PliI"/>
    <property type="match status" value="1"/>
</dbReference>
<sequence length="161" mass="17662">MTFSAYPHLRRVVRFCIVPATALLLLTSAHAEDTRRVVKHATMPKSGQTVVVAEGDLEPRSVGSYTVRLYAKNDPAYPYDRFVAGIVRPRNGVIQELSFADIDRNGQPDIVVITRYAGSGNFVTAEAFRLHGKTLTLLGSVAGLDADKDAVEALRHKLAKR</sequence>
<gene>
    <name evidence="2" type="ORF">GCM10008066_01670</name>
</gene>
<evidence type="ECO:0008006" key="4">
    <source>
        <dbReference type="Google" id="ProtNLM"/>
    </source>
</evidence>
<name>A0A8J3EYG0_9BURK</name>
<keyword evidence="3" id="KW-1185">Reference proteome</keyword>
<organism evidence="2 3">
    <name type="scientific">Oxalicibacterium faecigallinarum</name>
    <dbReference type="NCBI Taxonomy" id="573741"/>
    <lineage>
        <taxon>Bacteria</taxon>
        <taxon>Pseudomonadati</taxon>
        <taxon>Pseudomonadota</taxon>
        <taxon>Betaproteobacteria</taxon>
        <taxon>Burkholderiales</taxon>
        <taxon>Oxalobacteraceae</taxon>
        <taxon>Oxalicibacterium</taxon>
    </lineage>
</organism>
<comment type="caution">
    <text evidence="2">The sequence shown here is derived from an EMBL/GenBank/DDBJ whole genome shotgun (WGS) entry which is preliminary data.</text>
</comment>
<evidence type="ECO:0000256" key="1">
    <source>
        <dbReference type="SAM" id="SignalP"/>
    </source>
</evidence>
<feature type="chain" id="PRO_5035226002" description="Pesticin immunity protein" evidence="1">
    <location>
        <begin position="32"/>
        <end position="161"/>
    </location>
</feature>
<dbReference type="InterPro" id="IPR031948">
    <property type="entry name" value="PliI"/>
</dbReference>
<evidence type="ECO:0000313" key="3">
    <source>
        <dbReference type="Proteomes" id="UP000642180"/>
    </source>
</evidence>
<proteinExistence type="predicted"/>
<keyword evidence="1" id="KW-0732">Signal</keyword>
<accession>A0A8J3EYG0</accession>
<feature type="signal peptide" evidence="1">
    <location>
        <begin position="1"/>
        <end position="31"/>
    </location>
</feature>
<reference evidence="3" key="1">
    <citation type="journal article" date="2019" name="Int. J. Syst. Evol. Microbiol.">
        <title>The Global Catalogue of Microorganisms (GCM) 10K type strain sequencing project: providing services to taxonomists for standard genome sequencing and annotation.</title>
        <authorList>
            <consortium name="The Broad Institute Genomics Platform"/>
            <consortium name="The Broad Institute Genome Sequencing Center for Infectious Disease"/>
            <person name="Wu L."/>
            <person name="Ma J."/>
        </authorList>
    </citation>
    <scope>NUCLEOTIDE SEQUENCE [LARGE SCALE GENOMIC DNA]</scope>
    <source>
        <strain evidence="3">CCM 2767</strain>
    </source>
</reference>
<dbReference type="EMBL" id="BMDI01000001">
    <property type="protein sequence ID" value="GGI15980.1"/>
    <property type="molecule type" value="Genomic_DNA"/>
</dbReference>
<protein>
    <recommendedName>
        <fullName evidence="4">Pesticin immunity protein</fullName>
    </recommendedName>
</protein>
<dbReference type="Proteomes" id="UP000642180">
    <property type="component" value="Unassembled WGS sequence"/>
</dbReference>
<dbReference type="Gene3D" id="2.40.128.460">
    <property type="entry name" value="Periplasmic lysozyme inhibitor of I-type lysozyme"/>
    <property type="match status" value="1"/>
</dbReference>
<dbReference type="InterPro" id="IPR038643">
    <property type="entry name" value="PliI_sf"/>
</dbReference>